<dbReference type="GO" id="GO:0046872">
    <property type="term" value="F:metal ion binding"/>
    <property type="evidence" value="ECO:0007669"/>
    <property type="project" value="UniProtKB-KW"/>
</dbReference>
<proteinExistence type="inferred from homology"/>
<keyword evidence="2" id="KW-0479">Metal-binding</keyword>
<feature type="domain" description="CENP-V/GFA" evidence="5">
    <location>
        <begin position="4"/>
        <end position="113"/>
    </location>
</feature>
<dbReference type="PANTHER" id="PTHR33337">
    <property type="entry name" value="GFA DOMAIN-CONTAINING PROTEIN"/>
    <property type="match status" value="1"/>
</dbReference>
<name>A0AAI8Z8V3_9PEZI</name>
<evidence type="ECO:0000313" key="7">
    <source>
        <dbReference type="Proteomes" id="UP001296104"/>
    </source>
</evidence>
<comment type="caution">
    <text evidence="6">The sequence shown here is derived from an EMBL/GenBank/DDBJ whole genome shotgun (WGS) entry which is preliminary data.</text>
</comment>
<reference evidence="6" key="1">
    <citation type="submission" date="2023-11" db="EMBL/GenBank/DDBJ databases">
        <authorList>
            <person name="Alioto T."/>
            <person name="Alioto T."/>
            <person name="Gomez Garrido J."/>
        </authorList>
    </citation>
    <scope>NUCLEOTIDE SEQUENCE</scope>
</reference>
<dbReference type="InterPro" id="IPR011057">
    <property type="entry name" value="Mss4-like_sf"/>
</dbReference>
<dbReference type="SUPFAM" id="SSF51316">
    <property type="entry name" value="Mss4-like"/>
    <property type="match status" value="1"/>
</dbReference>
<organism evidence="6 7">
    <name type="scientific">Lecanosticta acicola</name>
    <dbReference type="NCBI Taxonomy" id="111012"/>
    <lineage>
        <taxon>Eukaryota</taxon>
        <taxon>Fungi</taxon>
        <taxon>Dikarya</taxon>
        <taxon>Ascomycota</taxon>
        <taxon>Pezizomycotina</taxon>
        <taxon>Dothideomycetes</taxon>
        <taxon>Dothideomycetidae</taxon>
        <taxon>Mycosphaerellales</taxon>
        <taxon>Mycosphaerellaceae</taxon>
        <taxon>Lecanosticta</taxon>
    </lineage>
</organism>
<gene>
    <name evidence="6" type="ORF">LECACI_7A009745</name>
</gene>
<dbReference type="InterPro" id="IPR006913">
    <property type="entry name" value="CENP-V/GFA"/>
</dbReference>
<keyword evidence="7" id="KW-1185">Reference proteome</keyword>
<evidence type="ECO:0000256" key="3">
    <source>
        <dbReference type="ARBA" id="ARBA00022833"/>
    </source>
</evidence>
<comment type="similarity">
    <text evidence="1">Belongs to the Gfa family.</text>
</comment>
<evidence type="ECO:0000313" key="6">
    <source>
        <dbReference type="EMBL" id="CAK4034587.1"/>
    </source>
</evidence>
<dbReference type="AlphaFoldDB" id="A0AAI8Z8V3"/>
<dbReference type="Pfam" id="PF04828">
    <property type="entry name" value="GFA"/>
    <property type="match status" value="1"/>
</dbReference>
<sequence length="146" mass="16354">MTARTGQCLCTRITYSLSSAAKPFYNTVCHCLNCQKWTGTAFYTAIICPKEGFQLLSGAEYQKTYQDTATDSGSSLRRIFCSECGTNLFALTPLWDGIISVAAGTLDDFHSWKPDTEQWCIHRADWLAKVQAVDEQRTFDKAVTRS</sequence>
<accession>A0AAI8Z8V3</accession>
<keyword evidence="3" id="KW-0862">Zinc</keyword>
<dbReference type="PANTHER" id="PTHR33337:SF40">
    <property type="entry name" value="CENP-V_GFA DOMAIN-CONTAINING PROTEIN-RELATED"/>
    <property type="match status" value="1"/>
</dbReference>
<evidence type="ECO:0000256" key="2">
    <source>
        <dbReference type="ARBA" id="ARBA00022723"/>
    </source>
</evidence>
<dbReference type="Gene3D" id="3.90.1590.10">
    <property type="entry name" value="glutathione-dependent formaldehyde- activating enzyme (gfa)"/>
    <property type="match status" value="1"/>
</dbReference>
<evidence type="ECO:0000259" key="5">
    <source>
        <dbReference type="PROSITE" id="PS51891"/>
    </source>
</evidence>
<keyword evidence="4" id="KW-0456">Lyase</keyword>
<dbReference type="PROSITE" id="PS51891">
    <property type="entry name" value="CENP_V_GFA"/>
    <property type="match status" value="1"/>
</dbReference>
<dbReference type="EMBL" id="CAVMBE010000125">
    <property type="protein sequence ID" value="CAK4034587.1"/>
    <property type="molecule type" value="Genomic_DNA"/>
</dbReference>
<dbReference type="Proteomes" id="UP001296104">
    <property type="component" value="Unassembled WGS sequence"/>
</dbReference>
<dbReference type="GO" id="GO:0016846">
    <property type="term" value="F:carbon-sulfur lyase activity"/>
    <property type="evidence" value="ECO:0007669"/>
    <property type="project" value="InterPro"/>
</dbReference>
<evidence type="ECO:0000256" key="4">
    <source>
        <dbReference type="ARBA" id="ARBA00023239"/>
    </source>
</evidence>
<evidence type="ECO:0000256" key="1">
    <source>
        <dbReference type="ARBA" id="ARBA00005495"/>
    </source>
</evidence>
<protein>
    <submittedName>
        <fullName evidence="6">Glutathione-dependent formaldehyde-activating family GFA</fullName>
    </submittedName>
</protein>